<dbReference type="AlphaFoldDB" id="A0A8C7BUF6"/>
<evidence type="ECO:0000313" key="5">
    <source>
        <dbReference type="Ensembl" id="ENSNVIP00000026886.1"/>
    </source>
</evidence>
<keyword evidence="6" id="KW-1185">Reference proteome</keyword>
<evidence type="ECO:0000256" key="2">
    <source>
        <dbReference type="ARBA" id="ARBA00022801"/>
    </source>
</evidence>
<keyword evidence="1" id="KW-0540">Nuclease</keyword>
<evidence type="ECO:0000259" key="4">
    <source>
        <dbReference type="Pfam" id="PF00929"/>
    </source>
</evidence>
<dbReference type="GO" id="GO:0005634">
    <property type="term" value="C:nucleus"/>
    <property type="evidence" value="ECO:0007669"/>
    <property type="project" value="TreeGrafter"/>
</dbReference>
<proteinExistence type="predicted"/>
<dbReference type="InterPro" id="IPR036397">
    <property type="entry name" value="RNaseH_sf"/>
</dbReference>
<reference evidence="5" key="2">
    <citation type="submission" date="2025-09" db="UniProtKB">
        <authorList>
            <consortium name="Ensembl"/>
        </authorList>
    </citation>
    <scope>IDENTIFICATION</scope>
</reference>
<dbReference type="SUPFAM" id="SSF53098">
    <property type="entry name" value="Ribonuclease H-like"/>
    <property type="match status" value="1"/>
</dbReference>
<sequence length="242" mass="25846">MPDAAQRREMGMETTDAEAIAASVPSGSPRNRKMPAPPTQASGAEHGEKGARKRTDGSISPEGGDLKHKKRKAKEVTLALPPALPTEEDIWFDDVDPADIEAALGPEAARIARKRLGQSASGISLVKEQGFGGLTRALAMDCEMVGVGPQGEESIAARVSLVNQYGKCVYDKYVKPSQPVTDYRTPVSGIRPESLTHGGSSWPTSLRKGGAWVPSPFSLLPFPFLFFFFISVSSNLCPQHGA</sequence>
<feature type="region of interest" description="Disordered" evidence="3">
    <location>
        <begin position="1"/>
        <end position="74"/>
    </location>
</feature>
<feature type="compositionally biased region" description="Basic and acidic residues" evidence="3">
    <location>
        <begin position="1"/>
        <end position="11"/>
    </location>
</feature>
<organism evidence="5 6">
    <name type="scientific">Neovison vison</name>
    <name type="common">American mink</name>
    <name type="synonym">Mustela vison</name>
    <dbReference type="NCBI Taxonomy" id="452646"/>
    <lineage>
        <taxon>Eukaryota</taxon>
        <taxon>Metazoa</taxon>
        <taxon>Chordata</taxon>
        <taxon>Craniata</taxon>
        <taxon>Vertebrata</taxon>
        <taxon>Euteleostomi</taxon>
        <taxon>Mammalia</taxon>
        <taxon>Eutheria</taxon>
        <taxon>Laurasiatheria</taxon>
        <taxon>Carnivora</taxon>
        <taxon>Caniformia</taxon>
        <taxon>Musteloidea</taxon>
        <taxon>Mustelidae</taxon>
        <taxon>Mustelinae</taxon>
        <taxon>Neogale</taxon>
    </lineage>
</organism>
<dbReference type="InterPro" id="IPR047021">
    <property type="entry name" value="REXO1/3/4-like"/>
</dbReference>
<evidence type="ECO:0000256" key="1">
    <source>
        <dbReference type="ARBA" id="ARBA00022722"/>
    </source>
</evidence>
<dbReference type="Pfam" id="PF00929">
    <property type="entry name" value="RNase_T"/>
    <property type="match status" value="1"/>
</dbReference>
<name>A0A8C7BUF6_NEOVI</name>
<dbReference type="InterPro" id="IPR012337">
    <property type="entry name" value="RNaseH-like_sf"/>
</dbReference>
<feature type="compositionally biased region" description="Basic and acidic residues" evidence="3">
    <location>
        <begin position="45"/>
        <end position="56"/>
    </location>
</feature>
<protein>
    <recommendedName>
        <fullName evidence="4">Exonuclease domain-containing protein</fullName>
    </recommendedName>
</protein>
<feature type="domain" description="Exonuclease" evidence="4">
    <location>
        <begin position="139"/>
        <end position="200"/>
    </location>
</feature>
<dbReference type="Proteomes" id="UP000694425">
    <property type="component" value="Unplaced"/>
</dbReference>
<keyword evidence="2" id="KW-0378">Hydrolase</keyword>
<dbReference type="GO" id="GO:0004527">
    <property type="term" value="F:exonuclease activity"/>
    <property type="evidence" value="ECO:0007669"/>
    <property type="project" value="InterPro"/>
</dbReference>
<dbReference type="GO" id="GO:0006308">
    <property type="term" value="P:DNA catabolic process"/>
    <property type="evidence" value="ECO:0007669"/>
    <property type="project" value="TreeGrafter"/>
</dbReference>
<dbReference type="PANTHER" id="PTHR12801:SF158">
    <property type="entry name" value="RNA EXONUCLEASE 4"/>
    <property type="match status" value="1"/>
</dbReference>
<reference evidence="5" key="1">
    <citation type="submission" date="2025-08" db="UniProtKB">
        <authorList>
            <consortium name="Ensembl"/>
        </authorList>
    </citation>
    <scope>IDENTIFICATION</scope>
</reference>
<dbReference type="GO" id="GO:0003676">
    <property type="term" value="F:nucleic acid binding"/>
    <property type="evidence" value="ECO:0007669"/>
    <property type="project" value="InterPro"/>
</dbReference>
<dbReference type="Ensembl" id="ENSNVIT00000031189.1">
    <property type="protein sequence ID" value="ENSNVIP00000026886.1"/>
    <property type="gene ID" value="ENSNVIG00000020813.1"/>
</dbReference>
<accession>A0A8C7BUF6</accession>
<dbReference type="PANTHER" id="PTHR12801">
    <property type="entry name" value="RNA EXONUCLEASE REXO1 / RECO3 FAMILY MEMBER-RELATED"/>
    <property type="match status" value="1"/>
</dbReference>
<dbReference type="InterPro" id="IPR013520">
    <property type="entry name" value="Ribonucl_H"/>
</dbReference>
<evidence type="ECO:0000313" key="6">
    <source>
        <dbReference type="Proteomes" id="UP000694425"/>
    </source>
</evidence>
<evidence type="ECO:0000256" key="3">
    <source>
        <dbReference type="SAM" id="MobiDB-lite"/>
    </source>
</evidence>
<dbReference type="GeneTree" id="ENSGT00940000159607"/>
<dbReference type="Gene3D" id="3.30.420.10">
    <property type="entry name" value="Ribonuclease H-like superfamily/Ribonuclease H"/>
    <property type="match status" value="1"/>
</dbReference>